<organism evidence="9 10">
    <name type="scientific">Pelodiscus sinensis</name>
    <name type="common">Chinese softshell turtle</name>
    <name type="synonym">Trionyx sinensis</name>
    <dbReference type="NCBI Taxonomy" id="13735"/>
    <lineage>
        <taxon>Eukaryota</taxon>
        <taxon>Metazoa</taxon>
        <taxon>Chordata</taxon>
        <taxon>Craniata</taxon>
        <taxon>Vertebrata</taxon>
        <taxon>Euteleostomi</taxon>
        <taxon>Archelosauria</taxon>
        <taxon>Testudinata</taxon>
        <taxon>Testudines</taxon>
        <taxon>Cryptodira</taxon>
        <taxon>Trionychia</taxon>
        <taxon>Trionychidae</taxon>
        <taxon>Pelodiscus</taxon>
    </lineage>
</organism>
<evidence type="ECO:0000259" key="8">
    <source>
        <dbReference type="Pfam" id="PF13359"/>
    </source>
</evidence>
<sequence length="293" mass="32898">MAPEFPHAKTDLPTAVRLAHPALQRATTRLQVPIPVDKRVAIALWKLTTPDSYRSVAQPFGVGRSTVSVIVMEVIHAINDVLLPRVIRLCDVDGTMAGFTALGFPNCEGALDATHIPIWALEHRAAHFMNRKGYCSIVLQALMNHRGHFLDIYGGWSSWAHDARILCNSGLFCRLEAGTYFPRWDLTVRDVPMPICIIRDIAYPLLPWLMWPYTGRLDQNRAQNPVELAFGHLKARFRCLLTRLEMGERNATEVLATCCMLHNVVERSGEAFLPAWMAAEAQTFEQPHTAAVH</sequence>
<keyword evidence="4" id="KW-0540">Nuclease</keyword>
<dbReference type="eggNOG" id="KOG4585">
    <property type="taxonomic scope" value="Eukaryota"/>
</dbReference>
<reference evidence="10" key="1">
    <citation type="submission" date="2011-10" db="EMBL/GenBank/DDBJ databases">
        <authorList>
            <consortium name="Soft-shell Turtle Genome Consortium"/>
        </authorList>
    </citation>
    <scope>NUCLEOTIDE SEQUENCE [LARGE SCALE GENOMIC DNA]</scope>
    <source>
        <strain evidence="10">Daiwa-1</strain>
    </source>
</reference>
<name>K7FZ18_PELSI</name>
<dbReference type="GO" id="GO:0016787">
    <property type="term" value="F:hydrolase activity"/>
    <property type="evidence" value="ECO:0007669"/>
    <property type="project" value="UniProtKB-KW"/>
</dbReference>
<feature type="domain" description="DDE Tnp4" evidence="8">
    <location>
        <begin position="111"/>
        <end position="263"/>
    </location>
</feature>
<evidence type="ECO:0000256" key="2">
    <source>
        <dbReference type="ARBA" id="ARBA00004123"/>
    </source>
</evidence>
<dbReference type="AlphaFoldDB" id="K7FZ18"/>
<comment type="cofactor">
    <cofactor evidence="1">
        <name>a divalent metal cation</name>
        <dbReference type="ChEBI" id="CHEBI:60240"/>
    </cofactor>
</comment>
<dbReference type="PANTHER" id="PTHR22930:SF206">
    <property type="entry name" value="NUCLEASE HARBI1"/>
    <property type="match status" value="1"/>
</dbReference>
<evidence type="ECO:0000256" key="1">
    <source>
        <dbReference type="ARBA" id="ARBA00001968"/>
    </source>
</evidence>
<dbReference type="GO" id="GO:0005634">
    <property type="term" value="C:nucleus"/>
    <property type="evidence" value="ECO:0007669"/>
    <property type="project" value="UniProtKB-SubCell"/>
</dbReference>
<proteinExistence type="inferred from homology"/>
<keyword evidence="10" id="KW-1185">Reference proteome</keyword>
<protein>
    <recommendedName>
        <fullName evidence="8">DDE Tnp4 domain-containing protein</fullName>
    </recommendedName>
</protein>
<comment type="similarity">
    <text evidence="3">Belongs to the HARBI1 family.</text>
</comment>
<keyword evidence="7" id="KW-0539">Nucleus</keyword>
<dbReference type="OMA" id="ERHRVEY"/>
<reference evidence="10" key="2">
    <citation type="journal article" date="2013" name="Nat. Genet.">
        <title>The draft genomes of soft-shell turtle and green sea turtle yield insights into the development and evolution of the turtle-specific body plan.</title>
        <authorList>
            <person name="Wang Z."/>
            <person name="Pascual-Anaya J."/>
            <person name="Zadissa A."/>
            <person name="Li W."/>
            <person name="Niimura Y."/>
            <person name="Huang Z."/>
            <person name="Li C."/>
            <person name="White S."/>
            <person name="Xiong Z."/>
            <person name="Fang D."/>
            <person name="Wang B."/>
            <person name="Ming Y."/>
            <person name="Chen Y."/>
            <person name="Zheng Y."/>
            <person name="Kuraku S."/>
            <person name="Pignatelli M."/>
            <person name="Herrero J."/>
            <person name="Beal K."/>
            <person name="Nozawa M."/>
            <person name="Li Q."/>
            <person name="Wang J."/>
            <person name="Zhang H."/>
            <person name="Yu L."/>
            <person name="Shigenobu S."/>
            <person name="Wang J."/>
            <person name="Liu J."/>
            <person name="Flicek P."/>
            <person name="Searle S."/>
            <person name="Wang J."/>
            <person name="Kuratani S."/>
            <person name="Yin Y."/>
            <person name="Aken B."/>
            <person name="Zhang G."/>
            <person name="Irie N."/>
        </authorList>
    </citation>
    <scope>NUCLEOTIDE SEQUENCE [LARGE SCALE GENOMIC DNA]</scope>
    <source>
        <strain evidence="10">Daiwa-1</strain>
    </source>
</reference>
<dbReference type="Pfam" id="PF13359">
    <property type="entry name" value="DDE_Tnp_4"/>
    <property type="match status" value="1"/>
</dbReference>
<evidence type="ECO:0000313" key="9">
    <source>
        <dbReference type="Ensembl" id="ENSPSIP00000013278.1"/>
    </source>
</evidence>
<evidence type="ECO:0000256" key="6">
    <source>
        <dbReference type="ARBA" id="ARBA00022801"/>
    </source>
</evidence>
<evidence type="ECO:0000256" key="5">
    <source>
        <dbReference type="ARBA" id="ARBA00022723"/>
    </source>
</evidence>
<dbReference type="GeneTree" id="ENSGT00940000163810"/>
<evidence type="ECO:0000256" key="3">
    <source>
        <dbReference type="ARBA" id="ARBA00006958"/>
    </source>
</evidence>
<dbReference type="HOGENOM" id="CLU_018552_3_1_1"/>
<comment type="subcellular location">
    <subcellularLocation>
        <location evidence="2">Nucleus</location>
    </subcellularLocation>
</comment>
<dbReference type="Ensembl" id="ENSPSIT00000013341.1">
    <property type="protein sequence ID" value="ENSPSIP00000013278.1"/>
    <property type="gene ID" value="ENSPSIG00000011949.1"/>
</dbReference>
<reference evidence="9" key="4">
    <citation type="submission" date="2025-09" db="UniProtKB">
        <authorList>
            <consortium name="Ensembl"/>
        </authorList>
    </citation>
    <scope>IDENTIFICATION</scope>
</reference>
<reference evidence="9" key="3">
    <citation type="submission" date="2025-08" db="UniProtKB">
        <authorList>
            <consortium name="Ensembl"/>
        </authorList>
    </citation>
    <scope>IDENTIFICATION</scope>
</reference>
<evidence type="ECO:0000256" key="4">
    <source>
        <dbReference type="ARBA" id="ARBA00022722"/>
    </source>
</evidence>
<accession>K7FZ18</accession>
<keyword evidence="6" id="KW-0378">Hydrolase</keyword>
<evidence type="ECO:0000256" key="7">
    <source>
        <dbReference type="ARBA" id="ARBA00023242"/>
    </source>
</evidence>
<dbReference type="EMBL" id="AGCU01116784">
    <property type="status" value="NOT_ANNOTATED_CDS"/>
    <property type="molecule type" value="Genomic_DNA"/>
</dbReference>
<dbReference type="InterPro" id="IPR045249">
    <property type="entry name" value="HARBI1-like"/>
</dbReference>
<dbReference type="GO" id="GO:0004518">
    <property type="term" value="F:nuclease activity"/>
    <property type="evidence" value="ECO:0007669"/>
    <property type="project" value="UniProtKB-KW"/>
</dbReference>
<evidence type="ECO:0000313" key="10">
    <source>
        <dbReference type="Proteomes" id="UP000007267"/>
    </source>
</evidence>
<dbReference type="PANTHER" id="PTHR22930">
    <property type="match status" value="1"/>
</dbReference>
<dbReference type="EMBL" id="AGCU01116783">
    <property type="status" value="NOT_ANNOTATED_CDS"/>
    <property type="molecule type" value="Genomic_DNA"/>
</dbReference>
<dbReference type="InterPro" id="IPR027806">
    <property type="entry name" value="HARBI1_dom"/>
</dbReference>
<dbReference type="Proteomes" id="UP000007267">
    <property type="component" value="Unassembled WGS sequence"/>
</dbReference>
<dbReference type="GO" id="GO:0046872">
    <property type="term" value="F:metal ion binding"/>
    <property type="evidence" value="ECO:0007669"/>
    <property type="project" value="UniProtKB-KW"/>
</dbReference>
<keyword evidence="5" id="KW-0479">Metal-binding</keyword>